<dbReference type="Proteomes" id="UP001138500">
    <property type="component" value="Unassembled WGS sequence"/>
</dbReference>
<keyword evidence="2" id="KW-0812">Transmembrane</keyword>
<feature type="region of interest" description="Disordered" evidence="1">
    <location>
        <begin position="352"/>
        <end position="378"/>
    </location>
</feature>
<proteinExistence type="predicted"/>
<reference evidence="3 4" key="2">
    <citation type="journal article" date="2021" name="Curr. Genet.">
        <title>Genetic response to nitrogen starvation in the aggressive Eucalyptus foliar pathogen Teratosphaeria destructans.</title>
        <authorList>
            <person name="Havenga M."/>
            <person name="Wingfield B.D."/>
            <person name="Wingfield M.J."/>
            <person name="Dreyer L.L."/>
            <person name="Roets F."/>
            <person name="Aylward J."/>
        </authorList>
    </citation>
    <scope>NUCLEOTIDE SEQUENCE [LARGE SCALE GENOMIC DNA]</scope>
    <source>
        <strain evidence="3">CMW44962</strain>
    </source>
</reference>
<dbReference type="EMBL" id="RIBY02000735">
    <property type="protein sequence ID" value="KAH9838149.1"/>
    <property type="molecule type" value="Genomic_DNA"/>
</dbReference>
<evidence type="ECO:0000256" key="1">
    <source>
        <dbReference type="SAM" id="MobiDB-lite"/>
    </source>
</evidence>
<evidence type="ECO:0000256" key="2">
    <source>
        <dbReference type="SAM" id="Phobius"/>
    </source>
</evidence>
<reference evidence="3 4" key="1">
    <citation type="journal article" date="2018" name="IMA Fungus">
        <title>IMA Genome-F 10: Nine draft genome sequences of Claviceps purpurea s.lat., including C. arundinis, C. humidiphila, and C. cf. spartinae, pseudomolecules for the pitch canker pathogen Fusarium circinatum, draft genome of Davidsoniella eucalypti, Grosmannia galeiformis, Quambalaria eucalypti, and Teratosphaeria destructans.</title>
        <authorList>
            <person name="Wingfield B.D."/>
            <person name="Liu M."/>
            <person name="Nguyen H.D."/>
            <person name="Lane F.A."/>
            <person name="Morgan S.W."/>
            <person name="De Vos L."/>
            <person name="Wilken P.M."/>
            <person name="Duong T.A."/>
            <person name="Aylward J."/>
            <person name="Coetzee M.P."/>
            <person name="Dadej K."/>
            <person name="De Beer Z.W."/>
            <person name="Findlay W."/>
            <person name="Havenga M."/>
            <person name="Kolarik M."/>
            <person name="Menzies J.G."/>
            <person name="Naidoo K."/>
            <person name="Pochopski O."/>
            <person name="Shoukouhi P."/>
            <person name="Santana Q.C."/>
            <person name="Seifert K.A."/>
            <person name="Soal N."/>
            <person name="Steenkamp E.T."/>
            <person name="Tatham C.T."/>
            <person name="van der Nest M.A."/>
            <person name="Wingfield M.J."/>
        </authorList>
    </citation>
    <scope>NUCLEOTIDE SEQUENCE [LARGE SCALE GENOMIC DNA]</scope>
    <source>
        <strain evidence="3">CMW44962</strain>
    </source>
</reference>
<name>A0A9W7W567_9PEZI</name>
<keyword evidence="2" id="KW-1133">Transmembrane helix</keyword>
<keyword evidence="2" id="KW-0472">Membrane</keyword>
<gene>
    <name evidence="3" type="ORF">Tdes44962_MAKER08250</name>
</gene>
<accession>A0A9W7W567</accession>
<evidence type="ECO:0000313" key="4">
    <source>
        <dbReference type="Proteomes" id="UP001138500"/>
    </source>
</evidence>
<feature type="compositionally biased region" description="Pro residues" evidence="1">
    <location>
        <begin position="356"/>
        <end position="365"/>
    </location>
</feature>
<dbReference type="AlphaFoldDB" id="A0A9W7W567"/>
<feature type="transmembrane region" description="Helical" evidence="2">
    <location>
        <begin position="25"/>
        <end position="46"/>
    </location>
</feature>
<sequence>MLCLFRVIDALLDWYIAFPPPRPRIAVIAWLLSGLLIGWAFAVFVWDPATILLPLLRIKKELPVPDAEYRYVRFVEPHDEAIPIPASLTPFLDRVVSSLTAQSVPWADSLPVLESPRVRSASQRRHADHLTDLRLQVLGLLSPTGIRAWHLDYEERINQADRRNAELWDQGLEVLGYLAYCAYDPEAHAVLAWLHEEDQRGLLIDPAAWGGALTCAWHRLKLSTGSEKGLAGYPFEQTSAGLNELCTTALTDNDTWTAHESAFRTVASEAHAIQRQILARLSFIADEEAIAFLKTTIIPQTISRCRHLRSTAWFPPKQSHRSSQTYIRCLNETSTRLLSVPNTFQGPWIPLSWSSAPPPGTPPPTSHTSSRLVPGDPGDFGTGVRLYKRGRDTVASVNLPREKAEGDMDDLFQDFLMAVVTEMVSKAGEAGVKGVRGLCERERSRQYAWMDSGRADEAEGVLSSDPSEFTLKGLLSKSLHFLARLGDPFTSPRRYVMPPPSTTPDDDDDVDDDDDDVTELDVNPYLSTIPYWVPGLNDNEFFSSSHHRRHPAARFLRSEIQDWGCSYLSSGLAYSSNSTRGASANELDSWIVPALGEEYRDGSQGRGERDLVEQEWEHHILRLSFLRARESVWRFWDGGLEGWWRVAWVEGQKKEEEPGSRSKGDAPGGRKQEEKARPRAILDANRAYRLDLGGQAGVLNRGWCKKRGARFSS</sequence>
<feature type="compositionally biased region" description="Basic and acidic residues" evidence="1">
    <location>
        <begin position="654"/>
        <end position="677"/>
    </location>
</feature>
<keyword evidence="4" id="KW-1185">Reference proteome</keyword>
<evidence type="ECO:0000313" key="3">
    <source>
        <dbReference type="EMBL" id="KAH9838149.1"/>
    </source>
</evidence>
<feature type="region of interest" description="Disordered" evidence="1">
    <location>
        <begin position="491"/>
        <end position="515"/>
    </location>
</feature>
<organism evidence="3 4">
    <name type="scientific">Teratosphaeria destructans</name>
    <dbReference type="NCBI Taxonomy" id="418781"/>
    <lineage>
        <taxon>Eukaryota</taxon>
        <taxon>Fungi</taxon>
        <taxon>Dikarya</taxon>
        <taxon>Ascomycota</taxon>
        <taxon>Pezizomycotina</taxon>
        <taxon>Dothideomycetes</taxon>
        <taxon>Dothideomycetidae</taxon>
        <taxon>Mycosphaerellales</taxon>
        <taxon>Teratosphaeriaceae</taxon>
        <taxon>Teratosphaeria</taxon>
    </lineage>
</organism>
<feature type="compositionally biased region" description="Acidic residues" evidence="1">
    <location>
        <begin position="504"/>
        <end position="515"/>
    </location>
</feature>
<protein>
    <submittedName>
        <fullName evidence="3">Uncharacterized protein</fullName>
    </submittedName>
</protein>
<feature type="region of interest" description="Disordered" evidence="1">
    <location>
        <begin position="654"/>
        <end position="679"/>
    </location>
</feature>
<comment type="caution">
    <text evidence="3">The sequence shown here is derived from an EMBL/GenBank/DDBJ whole genome shotgun (WGS) entry which is preliminary data.</text>
</comment>